<dbReference type="Gene3D" id="2.70.70.10">
    <property type="entry name" value="Glucose Permease (Domain IIA)"/>
    <property type="match status" value="1"/>
</dbReference>
<dbReference type="PANTHER" id="PTHR21666:SF270">
    <property type="entry name" value="MUREIN HYDROLASE ACTIVATOR ENVC"/>
    <property type="match status" value="1"/>
</dbReference>
<dbReference type="EMBL" id="CAEZWB010000061">
    <property type="protein sequence ID" value="CAB4647089.1"/>
    <property type="molecule type" value="Genomic_DNA"/>
</dbReference>
<evidence type="ECO:0000256" key="1">
    <source>
        <dbReference type="SAM" id="MobiDB-lite"/>
    </source>
</evidence>
<dbReference type="InterPro" id="IPR016047">
    <property type="entry name" value="M23ase_b-sheet_dom"/>
</dbReference>
<dbReference type="GO" id="GO:0004222">
    <property type="term" value="F:metalloendopeptidase activity"/>
    <property type="evidence" value="ECO:0007669"/>
    <property type="project" value="TreeGrafter"/>
</dbReference>
<dbReference type="InterPro" id="IPR011055">
    <property type="entry name" value="Dup_hybrid_motif"/>
</dbReference>
<reference evidence="3" key="1">
    <citation type="submission" date="2020-05" db="EMBL/GenBank/DDBJ databases">
        <authorList>
            <person name="Chiriac C."/>
            <person name="Salcher M."/>
            <person name="Ghai R."/>
            <person name="Kavagutti S V."/>
        </authorList>
    </citation>
    <scope>NUCLEOTIDE SEQUENCE</scope>
</reference>
<dbReference type="PANTHER" id="PTHR21666">
    <property type="entry name" value="PEPTIDASE-RELATED"/>
    <property type="match status" value="1"/>
</dbReference>
<gene>
    <name evidence="3" type="ORF">UFOPK2166_00598</name>
</gene>
<dbReference type="CDD" id="cd12797">
    <property type="entry name" value="M23_peptidase"/>
    <property type="match status" value="1"/>
</dbReference>
<evidence type="ECO:0000313" key="3">
    <source>
        <dbReference type="EMBL" id="CAB4647089.1"/>
    </source>
</evidence>
<feature type="domain" description="M23ase beta-sheet core" evidence="2">
    <location>
        <begin position="59"/>
        <end position="146"/>
    </location>
</feature>
<name>A0A6J6KGZ2_9ZZZZ</name>
<dbReference type="Pfam" id="PF01551">
    <property type="entry name" value="Peptidase_M23"/>
    <property type="match status" value="1"/>
</dbReference>
<evidence type="ECO:0000259" key="2">
    <source>
        <dbReference type="Pfam" id="PF01551"/>
    </source>
</evidence>
<feature type="region of interest" description="Disordered" evidence="1">
    <location>
        <begin position="177"/>
        <end position="210"/>
    </location>
</feature>
<proteinExistence type="predicted"/>
<organism evidence="3">
    <name type="scientific">freshwater metagenome</name>
    <dbReference type="NCBI Taxonomy" id="449393"/>
    <lineage>
        <taxon>unclassified sequences</taxon>
        <taxon>metagenomes</taxon>
        <taxon>ecological metagenomes</taxon>
    </lineage>
</organism>
<dbReference type="AlphaFoldDB" id="A0A6J6KGZ2"/>
<protein>
    <submittedName>
        <fullName evidence="3">Unannotated protein</fullName>
    </submittedName>
</protein>
<accession>A0A6J6KGZ2</accession>
<dbReference type="InterPro" id="IPR050570">
    <property type="entry name" value="Cell_wall_metabolism_enzyme"/>
</dbReference>
<dbReference type="SUPFAM" id="SSF51261">
    <property type="entry name" value="Duplicated hybrid motif"/>
    <property type="match status" value="1"/>
</dbReference>
<sequence>MRLVLRFVVMAAVLAVPTHANADDAASPPRYVFPFSKIPVTYPRDHVDYPAADVEGCYARVLAPTAGTVTQTHTRDKWVKEVDSPGTRGGKTVTIEGDDNVRYFFSHLGRVKVRVGQRVAPGDWIGVMGSSGNARITRCHTHFGISRICPLAEAYLLQGEIWPQRYLDAWREGKQLSPKREVAKNANSDPQGCVRSRADTRAASPRSVSG</sequence>